<evidence type="ECO:0000313" key="1">
    <source>
        <dbReference type="EMBL" id="KAH7834064.1"/>
    </source>
</evidence>
<comment type="caution">
    <text evidence="1">The sequence shown here is derived from an EMBL/GenBank/DDBJ whole genome shotgun (WGS) entry which is preliminary data.</text>
</comment>
<protein>
    <submittedName>
        <fullName evidence="1">Uncharacterized protein</fullName>
    </submittedName>
</protein>
<name>A0ACB7X060_9ERIC</name>
<dbReference type="EMBL" id="CM037152">
    <property type="protein sequence ID" value="KAH7834064.1"/>
    <property type="molecule type" value="Genomic_DNA"/>
</dbReference>
<reference evidence="1 2" key="1">
    <citation type="journal article" date="2021" name="Hortic Res">
        <title>High-quality reference genome and annotation aids understanding of berry development for evergreen blueberry (Vaccinium darrowii).</title>
        <authorList>
            <person name="Yu J."/>
            <person name="Hulse-Kemp A.M."/>
            <person name="Babiker E."/>
            <person name="Staton M."/>
        </authorList>
    </citation>
    <scope>NUCLEOTIDE SEQUENCE [LARGE SCALE GENOMIC DNA]</scope>
    <source>
        <strain evidence="2">cv. NJ 8807/NJ 8810</strain>
        <tissue evidence="1">Young leaf</tissue>
    </source>
</reference>
<keyword evidence="2" id="KW-1185">Reference proteome</keyword>
<proteinExistence type="predicted"/>
<accession>A0ACB7X060</accession>
<evidence type="ECO:0000313" key="2">
    <source>
        <dbReference type="Proteomes" id="UP000828048"/>
    </source>
</evidence>
<organism evidence="1 2">
    <name type="scientific">Vaccinium darrowii</name>
    <dbReference type="NCBI Taxonomy" id="229202"/>
    <lineage>
        <taxon>Eukaryota</taxon>
        <taxon>Viridiplantae</taxon>
        <taxon>Streptophyta</taxon>
        <taxon>Embryophyta</taxon>
        <taxon>Tracheophyta</taxon>
        <taxon>Spermatophyta</taxon>
        <taxon>Magnoliopsida</taxon>
        <taxon>eudicotyledons</taxon>
        <taxon>Gunneridae</taxon>
        <taxon>Pentapetalae</taxon>
        <taxon>asterids</taxon>
        <taxon>Ericales</taxon>
        <taxon>Ericaceae</taxon>
        <taxon>Vaccinioideae</taxon>
        <taxon>Vaccinieae</taxon>
        <taxon>Vaccinium</taxon>
    </lineage>
</organism>
<sequence>METKGNSVHTKLRPISSVLNIFLPTIPLLISSSPAACPALPSSSPLHIHWSSSQLTTATMDREQEEMQFLGLFGIYLESYKIILSYRRVFSKITLALILPLSFIFLAHIEISEFLMNKIMHNEYQMDRTRQYTSRYKQLRHTVSSEWTAFWLFKFAYLTFFLIFSLLSTSAVVYTVASIYTGRDVTFGKVMSVVPKVWKRLMVTFLCIFLAIFLYNVVTVLIIIIWSLTIEYVDIVGPVTFVLICICYVVGFVYMTVIWQLASVVSVLEDIKGFNAMTKSINLIKGKMWIAIAIFFKLNLAMVLIQILFESQVVDSGSSFGVAGRLGFGLVCLLLLFKVFLFGLVIQTVIYFVCKSYHHENIDKSTLSDHLEVYLGEYVPLKSKDVQLEQFDV</sequence>
<dbReference type="Proteomes" id="UP000828048">
    <property type="component" value="Chromosome 2"/>
</dbReference>
<gene>
    <name evidence="1" type="ORF">Vadar_012399</name>
</gene>